<dbReference type="PANTHER" id="PTHR34606:SF15">
    <property type="entry name" value="BON DOMAIN-CONTAINING PROTEIN"/>
    <property type="match status" value="1"/>
</dbReference>
<name>A0A1A6XUM4_STEMA</name>
<evidence type="ECO:0000313" key="10">
    <source>
        <dbReference type="EMBL" id="QNG77861.1"/>
    </source>
</evidence>
<dbReference type="InterPro" id="IPR051686">
    <property type="entry name" value="Lipoprotein_DolP"/>
</dbReference>
<dbReference type="GO" id="GO:0042597">
    <property type="term" value="C:periplasmic space"/>
    <property type="evidence" value="ECO:0007669"/>
    <property type="project" value="UniProtKB-SubCell"/>
</dbReference>
<feature type="region of interest" description="Disordered" evidence="6">
    <location>
        <begin position="26"/>
        <end position="56"/>
    </location>
</feature>
<evidence type="ECO:0000313" key="12">
    <source>
        <dbReference type="Proteomes" id="UP000515598"/>
    </source>
</evidence>
<evidence type="ECO:0000313" key="9">
    <source>
        <dbReference type="EMBL" id="PAM70307.1"/>
    </source>
</evidence>
<evidence type="ECO:0000256" key="6">
    <source>
        <dbReference type="SAM" id="MobiDB-lite"/>
    </source>
</evidence>
<evidence type="ECO:0000256" key="5">
    <source>
        <dbReference type="ARBA" id="ARBA00070588"/>
    </source>
</evidence>
<evidence type="ECO:0000256" key="2">
    <source>
        <dbReference type="ARBA" id="ARBA00022729"/>
    </source>
</evidence>
<evidence type="ECO:0000259" key="8">
    <source>
        <dbReference type="PROSITE" id="PS50914"/>
    </source>
</evidence>
<evidence type="ECO:0000313" key="11">
    <source>
        <dbReference type="Proteomes" id="UP000216433"/>
    </source>
</evidence>
<comment type="subcellular location">
    <subcellularLocation>
        <location evidence="1">Periplasm</location>
    </subcellularLocation>
</comment>
<reference evidence="10 12" key="2">
    <citation type="submission" date="2020-08" db="EMBL/GenBank/DDBJ databases">
        <title>Phenotypic and transcriptomic analysis of seven clinical Stenotrophomonas maltophilia isolates identify a small set of shared and commonly regulated genes involved in biofilm lifestyle.</title>
        <authorList>
            <person name="Alio I."/>
            <person name="Gudzuhn M."/>
            <person name="Streit W."/>
        </authorList>
    </citation>
    <scope>NUCLEOTIDE SEQUENCE [LARGE SCALE GENOMIC DNA]</scope>
    <source>
        <strain evidence="10 12">UHH_SKK55</strain>
    </source>
</reference>
<dbReference type="SMART" id="SM00749">
    <property type="entry name" value="BON"/>
    <property type="match status" value="1"/>
</dbReference>
<dbReference type="RefSeq" id="WP_053498227.1">
    <property type="nucleotide sequence ID" value="NZ_CABMJM010000146.1"/>
</dbReference>
<dbReference type="AlphaFoldDB" id="A0A1A6XUM4"/>
<dbReference type="Pfam" id="PF04972">
    <property type="entry name" value="BON"/>
    <property type="match status" value="1"/>
</dbReference>
<dbReference type="PROSITE" id="PS50914">
    <property type="entry name" value="BON"/>
    <property type="match status" value="1"/>
</dbReference>
<dbReference type="Gene3D" id="3.30.1340.30">
    <property type="match status" value="1"/>
</dbReference>
<dbReference type="EMBL" id="NJGC01000016">
    <property type="protein sequence ID" value="PAM70307.1"/>
    <property type="molecule type" value="Genomic_DNA"/>
</dbReference>
<dbReference type="PANTHER" id="PTHR34606">
    <property type="entry name" value="BON DOMAIN-CONTAINING PROTEIN"/>
    <property type="match status" value="1"/>
</dbReference>
<reference evidence="9 11" key="1">
    <citation type="submission" date="2017-06" db="EMBL/GenBank/DDBJ databases">
        <title>Genome sequencing and assembly of Stenotrophomonas maltophilia DF07.</title>
        <authorList>
            <person name="Iyer R."/>
        </authorList>
    </citation>
    <scope>NUCLEOTIDE SEQUENCE [LARGE SCALE GENOMIC DNA]</scope>
    <source>
        <strain evidence="9 11">DF07</strain>
    </source>
</reference>
<dbReference type="InterPro" id="IPR007055">
    <property type="entry name" value="BON_dom"/>
</dbReference>
<sequence length="128" mass="13024">MSNTTRTLIASALTLGLALSSSAAFAKDPAAKSPPTTSAHPATHADRHDSNEPVTDSWITTKVKADLLTSSNVPGTEIKVETVNGVVSLSGTVATQAEKDKAVTTAKGIKGVTRVDAAALKVSAAAKR</sequence>
<dbReference type="FunFam" id="3.30.1340.30:FF:000001">
    <property type="entry name" value="Molecular chaperone OsmY"/>
    <property type="match status" value="1"/>
</dbReference>
<dbReference type="Proteomes" id="UP000216433">
    <property type="component" value="Unassembled WGS sequence"/>
</dbReference>
<gene>
    <name evidence="9" type="ORF">CEK00_14530</name>
    <name evidence="10" type="ORF">GPNADHDJ_02068</name>
</gene>
<keyword evidence="2 7" id="KW-0732">Signal</keyword>
<accession>A0A1A6XUM4</accession>
<dbReference type="InterPro" id="IPR014004">
    <property type="entry name" value="Transpt-assoc_nodulatn_dom_bac"/>
</dbReference>
<organism evidence="9 11">
    <name type="scientific">Stenotrophomonas maltophilia</name>
    <name type="common">Pseudomonas maltophilia</name>
    <name type="synonym">Xanthomonas maltophilia</name>
    <dbReference type="NCBI Taxonomy" id="40324"/>
    <lineage>
        <taxon>Bacteria</taxon>
        <taxon>Pseudomonadati</taxon>
        <taxon>Pseudomonadota</taxon>
        <taxon>Gammaproteobacteria</taxon>
        <taxon>Lysobacterales</taxon>
        <taxon>Lysobacteraceae</taxon>
        <taxon>Stenotrophomonas</taxon>
        <taxon>Stenotrophomonas maltophilia group</taxon>
    </lineage>
</organism>
<feature type="signal peptide" evidence="7">
    <location>
        <begin position="1"/>
        <end position="26"/>
    </location>
</feature>
<dbReference type="Proteomes" id="UP000515598">
    <property type="component" value="Chromosome"/>
</dbReference>
<proteinExistence type="predicted"/>
<evidence type="ECO:0000256" key="3">
    <source>
        <dbReference type="ARBA" id="ARBA00022737"/>
    </source>
</evidence>
<feature type="chain" id="PRO_5042684348" description="Osmotically-inducible protein Y" evidence="7">
    <location>
        <begin position="27"/>
        <end position="128"/>
    </location>
</feature>
<keyword evidence="4" id="KW-0574">Periplasm</keyword>
<evidence type="ECO:0000256" key="4">
    <source>
        <dbReference type="ARBA" id="ARBA00022764"/>
    </source>
</evidence>
<keyword evidence="3" id="KW-0677">Repeat</keyword>
<evidence type="ECO:0000256" key="1">
    <source>
        <dbReference type="ARBA" id="ARBA00004418"/>
    </source>
</evidence>
<dbReference type="EMBL" id="CP060025">
    <property type="protein sequence ID" value="QNG77861.1"/>
    <property type="molecule type" value="Genomic_DNA"/>
</dbReference>
<evidence type="ECO:0000256" key="7">
    <source>
        <dbReference type="SAM" id="SignalP"/>
    </source>
</evidence>
<protein>
    <recommendedName>
        <fullName evidence="5">Osmotically-inducible protein Y</fullName>
    </recommendedName>
</protein>
<dbReference type="GeneID" id="97262676"/>
<feature type="domain" description="BON" evidence="8">
    <location>
        <begin position="55"/>
        <end position="124"/>
    </location>
</feature>